<gene>
    <name evidence="10" type="primary">tig_15</name>
    <name evidence="10" type="ORF">SDC9_31522</name>
</gene>
<evidence type="ECO:0000256" key="8">
    <source>
        <dbReference type="ARBA" id="ARBA00023235"/>
    </source>
</evidence>
<comment type="catalytic activity">
    <reaction evidence="1">
        <text>[protein]-peptidylproline (omega=180) = [protein]-peptidylproline (omega=0)</text>
        <dbReference type="Rhea" id="RHEA:16237"/>
        <dbReference type="Rhea" id="RHEA-COMP:10747"/>
        <dbReference type="Rhea" id="RHEA-COMP:10748"/>
        <dbReference type="ChEBI" id="CHEBI:83833"/>
        <dbReference type="ChEBI" id="CHEBI:83834"/>
        <dbReference type="EC" id="5.2.1.8"/>
    </reaction>
</comment>
<evidence type="ECO:0000256" key="4">
    <source>
        <dbReference type="ARBA" id="ARBA00013194"/>
    </source>
</evidence>
<evidence type="ECO:0000256" key="3">
    <source>
        <dbReference type="ARBA" id="ARBA00006577"/>
    </source>
</evidence>
<dbReference type="GO" id="GO:0003755">
    <property type="term" value="F:peptidyl-prolyl cis-trans isomerase activity"/>
    <property type="evidence" value="ECO:0007669"/>
    <property type="project" value="UniProtKB-KW"/>
</dbReference>
<keyword evidence="6" id="KW-0697">Rotamase</keyword>
<dbReference type="Gene3D" id="3.10.50.40">
    <property type="match status" value="1"/>
</dbReference>
<dbReference type="PANTHER" id="PTHR47861">
    <property type="entry name" value="FKBP-TYPE PEPTIDYL-PROLYL CIS-TRANS ISOMERASE SLYD"/>
    <property type="match status" value="1"/>
</dbReference>
<evidence type="ECO:0000313" key="10">
    <source>
        <dbReference type="EMBL" id="MPL85552.1"/>
    </source>
</evidence>
<dbReference type="PANTHER" id="PTHR47861:SF3">
    <property type="entry name" value="FKBP-TYPE PEPTIDYL-PROLYL CIS-TRANS ISOMERASE SLYD"/>
    <property type="match status" value="1"/>
</dbReference>
<evidence type="ECO:0000256" key="2">
    <source>
        <dbReference type="ARBA" id="ARBA00004496"/>
    </source>
</evidence>
<evidence type="ECO:0000256" key="1">
    <source>
        <dbReference type="ARBA" id="ARBA00000971"/>
    </source>
</evidence>
<reference evidence="10" key="1">
    <citation type="submission" date="2019-08" db="EMBL/GenBank/DDBJ databases">
        <authorList>
            <person name="Kucharzyk K."/>
            <person name="Murdoch R.W."/>
            <person name="Higgins S."/>
            <person name="Loffler F."/>
        </authorList>
    </citation>
    <scope>NUCLEOTIDE SEQUENCE</scope>
</reference>
<organism evidence="10">
    <name type="scientific">bioreactor metagenome</name>
    <dbReference type="NCBI Taxonomy" id="1076179"/>
    <lineage>
        <taxon>unclassified sequences</taxon>
        <taxon>metagenomes</taxon>
        <taxon>ecological metagenomes</taxon>
    </lineage>
</organism>
<feature type="domain" description="PPIase FKBP-type" evidence="9">
    <location>
        <begin position="45"/>
        <end position="119"/>
    </location>
</feature>
<dbReference type="GO" id="GO:0005737">
    <property type="term" value="C:cytoplasm"/>
    <property type="evidence" value="ECO:0007669"/>
    <property type="project" value="UniProtKB-SubCell"/>
</dbReference>
<dbReference type="EMBL" id="VSSQ01000207">
    <property type="protein sequence ID" value="MPL85552.1"/>
    <property type="molecule type" value="Genomic_DNA"/>
</dbReference>
<protein>
    <recommendedName>
        <fullName evidence="4">peptidylprolyl isomerase</fullName>
        <ecNumber evidence="4">5.2.1.8</ecNumber>
    </recommendedName>
</protein>
<dbReference type="PROSITE" id="PS50059">
    <property type="entry name" value="FKBP_PPIASE"/>
    <property type="match status" value="1"/>
</dbReference>
<name>A0A644V411_9ZZZZ</name>
<keyword evidence="8 10" id="KW-0413">Isomerase</keyword>
<dbReference type="Pfam" id="PF00254">
    <property type="entry name" value="FKBP_C"/>
    <property type="match status" value="1"/>
</dbReference>
<comment type="subcellular location">
    <subcellularLocation>
        <location evidence="2">Cytoplasm</location>
    </subcellularLocation>
</comment>
<sequence length="186" mass="19931">MILRLFRQYHTENAGFSRRDGSAGPGASATYIVTSHKNGMSVQNGNTIRVHYIGELTDGTRFDSSEGRDPLEFTVGSGMVVPGFDAAVLGMKIGETKSVTIPPADAYGEKTDEMIVDIPRGEFGEDFTAEPGEQLMIQLGDGNQIPVTITKINDTAVTLDANHPLAGKTLVFTITLAEILETNPDA</sequence>
<comment type="caution">
    <text evidence="10">The sequence shown here is derived from an EMBL/GenBank/DDBJ whole genome shotgun (WGS) entry which is preliminary data.</text>
</comment>
<evidence type="ECO:0000256" key="6">
    <source>
        <dbReference type="ARBA" id="ARBA00023110"/>
    </source>
</evidence>
<dbReference type="GO" id="GO:0042026">
    <property type="term" value="P:protein refolding"/>
    <property type="evidence" value="ECO:0007669"/>
    <property type="project" value="UniProtKB-ARBA"/>
</dbReference>
<dbReference type="InterPro" id="IPR046357">
    <property type="entry name" value="PPIase_dom_sf"/>
</dbReference>
<comment type="similarity">
    <text evidence="3">Belongs to the FKBP-type PPIase family.</text>
</comment>
<dbReference type="EC" id="5.2.1.8" evidence="4"/>
<dbReference type="AlphaFoldDB" id="A0A644V411"/>
<keyword evidence="7" id="KW-0143">Chaperone</keyword>
<keyword evidence="5" id="KW-0963">Cytoplasm</keyword>
<dbReference type="SUPFAM" id="SSF54534">
    <property type="entry name" value="FKBP-like"/>
    <property type="match status" value="1"/>
</dbReference>
<dbReference type="InterPro" id="IPR001179">
    <property type="entry name" value="PPIase_FKBP_dom"/>
</dbReference>
<evidence type="ECO:0000256" key="5">
    <source>
        <dbReference type="ARBA" id="ARBA00022490"/>
    </source>
</evidence>
<proteinExistence type="inferred from homology"/>
<accession>A0A644V411</accession>
<evidence type="ECO:0000259" key="9">
    <source>
        <dbReference type="PROSITE" id="PS50059"/>
    </source>
</evidence>
<evidence type="ECO:0000256" key="7">
    <source>
        <dbReference type="ARBA" id="ARBA00023186"/>
    </source>
</evidence>